<dbReference type="GO" id="GO:0051301">
    <property type="term" value="P:cell division"/>
    <property type="evidence" value="ECO:0007669"/>
    <property type="project" value="UniProtKB-KW"/>
</dbReference>
<evidence type="ECO:0000259" key="20">
    <source>
        <dbReference type="Pfam" id="PF08245"/>
    </source>
</evidence>
<keyword evidence="8 17" id="KW-0436">Ligase</keyword>
<dbReference type="Gene3D" id="3.40.50.720">
    <property type="entry name" value="NAD(P)-binding Rossmann-like Domain"/>
    <property type="match status" value="1"/>
</dbReference>
<dbReference type="InterPro" id="IPR004101">
    <property type="entry name" value="Mur_ligase_C"/>
</dbReference>
<sequence>MGKSGYSVANVLLNLGCEVFLNESKDLSGNTDAEKLQSKGVNIRSGELALDWYDKYSFEVIVKSPGISYDNPMVQEGLNRSIAIVTEPEIGFSICNAKIIGITGSNGKTTTTTLVADMLNNGLKKGKAYAVGNIGVPVCDIVQKVTPNDVLVTELSSFQLMGMPSIKPDIAAIIDIYPTHLDYHKTFDNYISAKLSITRNQSAEQFLLVNQDQSDILKIETEYSKATLEPISLENKSESVVSIKDNCLQYKEEKIININEIKLPGQHNLQNISFAVAISKLMGITNQAIKKTLTTFTGVKHRLQYVDEIANRKFYNDSKATNIEAALVAINSFNNPEVLIAGGLDRGFEFDDLVIALKEHVSKIVLYGETKELMAKAAKQAGLSDISIVDTLEQAVPLAFEKSSPGEIILFSPAAASWDQFDSFEERGDCFIKYVKSLVVN</sequence>
<dbReference type="GO" id="GO:0008360">
    <property type="term" value="P:regulation of cell shape"/>
    <property type="evidence" value="ECO:0007669"/>
    <property type="project" value="UniProtKB-KW"/>
</dbReference>
<evidence type="ECO:0000256" key="5">
    <source>
        <dbReference type="ARBA" id="ARBA00012212"/>
    </source>
</evidence>
<proteinExistence type="inferred from homology"/>
<dbReference type="GO" id="GO:0008764">
    <property type="term" value="F:UDP-N-acetylmuramoylalanine-D-glutamate ligase activity"/>
    <property type="evidence" value="ECO:0007669"/>
    <property type="project" value="UniProtKB-UniRule"/>
</dbReference>
<keyword evidence="13 17" id="KW-0961">Cell wall biogenesis/degradation</keyword>
<evidence type="ECO:0000256" key="12">
    <source>
        <dbReference type="ARBA" id="ARBA00022984"/>
    </source>
</evidence>
<comment type="catalytic activity">
    <reaction evidence="16 17 18">
        <text>UDP-N-acetyl-alpha-D-muramoyl-L-alanine + D-glutamate + ATP = UDP-N-acetyl-alpha-D-muramoyl-L-alanyl-D-glutamate + ADP + phosphate + H(+)</text>
        <dbReference type="Rhea" id="RHEA:16429"/>
        <dbReference type="ChEBI" id="CHEBI:15378"/>
        <dbReference type="ChEBI" id="CHEBI:29986"/>
        <dbReference type="ChEBI" id="CHEBI:30616"/>
        <dbReference type="ChEBI" id="CHEBI:43474"/>
        <dbReference type="ChEBI" id="CHEBI:83898"/>
        <dbReference type="ChEBI" id="CHEBI:83900"/>
        <dbReference type="ChEBI" id="CHEBI:456216"/>
        <dbReference type="EC" id="6.3.2.9"/>
    </reaction>
</comment>
<evidence type="ECO:0000256" key="7">
    <source>
        <dbReference type="ARBA" id="ARBA00022490"/>
    </source>
</evidence>
<dbReference type="GO" id="GO:0071555">
    <property type="term" value="P:cell wall organization"/>
    <property type="evidence" value="ECO:0007669"/>
    <property type="project" value="UniProtKB-KW"/>
</dbReference>
<comment type="subcellular location">
    <subcellularLocation>
        <location evidence="2 17 18">Cytoplasm</location>
    </subcellularLocation>
</comment>
<evidence type="ECO:0000256" key="9">
    <source>
        <dbReference type="ARBA" id="ARBA00022741"/>
    </source>
</evidence>
<evidence type="ECO:0000313" key="22">
    <source>
        <dbReference type="Proteomes" id="UP000051378"/>
    </source>
</evidence>
<comment type="pathway">
    <text evidence="3 17 18">Cell wall biogenesis; peptidoglycan biosynthesis.</text>
</comment>
<name>A0A0R2DIV7_9LACO</name>
<keyword evidence="17 18" id="KW-0132">Cell division</keyword>
<organism evidence="21 22">
    <name type="scientific">Holzapfeliella floricola DSM 23037 = JCM 16512</name>
    <dbReference type="NCBI Taxonomy" id="1423744"/>
    <lineage>
        <taxon>Bacteria</taxon>
        <taxon>Bacillati</taxon>
        <taxon>Bacillota</taxon>
        <taxon>Bacilli</taxon>
        <taxon>Lactobacillales</taxon>
        <taxon>Lactobacillaceae</taxon>
        <taxon>Holzapfeliella</taxon>
    </lineage>
</organism>
<keyword evidence="11 17" id="KW-0133">Cell shape</keyword>
<dbReference type="InterPro" id="IPR036615">
    <property type="entry name" value="Mur_ligase_C_dom_sf"/>
</dbReference>
<evidence type="ECO:0000256" key="10">
    <source>
        <dbReference type="ARBA" id="ARBA00022840"/>
    </source>
</evidence>
<evidence type="ECO:0000256" key="15">
    <source>
        <dbReference type="ARBA" id="ARBA00032324"/>
    </source>
</evidence>
<dbReference type="PANTHER" id="PTHR43692">
    <property type="entry name" value="UDP-N-ACETYLMURAMOYLALANINE--D-GLUTAMATE LIGASE"/>
    <property type="match status" value="1"/>
</dbReference>
<dbReference type="Pfam" id="PF08245">
    <property type="entry name" value="Mur_ligase_M"/>
    <property type="match status" value="1"/>
</dbReference>
<evidence type="ECO:0000259" key="19">
    <source>
        <dbReference type="Pfam" id="PF02875"/>
    </source>
</evidence>
<evidence type="ECO:0000256" key="4">
    <source>
        <dbReference type="ARBA" id="ARBA00010416"/>
    </source>
</evidence>
<gene>
    <name evidence="17" type="primary">murD</name>
    <name evidence="21" type="ORF">FC86_GL000696</name>
</gene>
<evidence type="ECO:0000313" key="21">
    <source>
        <dbReference type="EMBL" id="KRN03590.1"/>
    </source>
</evidence>
<dbReference type="Gene3D" id="3.40.1190.10">
    <property type="entry name" value="Mur-like, catalytic domain"/>
    <property type="match status" value="1"/>
</dbReference>
<feature type="domain" description="Mur ligase C-terminal" evidence="19">
    <location>
        <begin position="301"/>
        <end position="414"/>
    </location>
</feature>
<dbReference type="InterPro" id="IPR036565">
    <property type="entry name" value="Mur-like_cat_sf"/>
</dbReference>
<evidence type="ECO:0000256" key="18">
    <source>
        <dbReference type="RuleBase" id="RU003664"/>
    </source>
</evidence>
<feature type="binding site" evidence="17">
    <location>
        <begin position="104"/>
        <end position="110"/>
    </location>
    <ligand>
        <name>ATP</name>
        <dbReference type="ChEBI" id="CHEBI:30616"/>
    </ligand>
</feature>
<keyword evidence="10 17" id="KW-0067">ATP-binding</keyword>
<dbReference type="Proteomes" id="UP000051378">
    <property type="component" value="Unassembled WGS sequence"/>
</dbReference>
<dbReference type="InterPro" id="IPR013221">
    <property type="entry name" value="Mur_ligase_cen"/>
</dbReference>
<evidence type="ECO:0000256" key="14">
    <source>
        <dbReference type="ARBA" id="ARBA00030398"/>
    </source>
</evidence>
<keyword evidence="22" id="KW-1185">Reference proteome</keyword>
<comment type="similarity">
    <text evidence="4 17">Belongs to the MurCDEF family.</text>
</comment>
<feature type="domain" description="Mur ligase central" evidence="20">
    <location>
        <begin position="102"/>
        <end position="278"/>
    </location>
</feature>
<dbReference type="EC" id="6.3.2.9" evidence="5 17"/>
<dbReference type="Pfam" id="PF21799">
    <property type="entry name" value="MurD-like_N"/>
    <property type="match status" value="1"/>
</dbReference>
<dbReference type="STRING" id="1423744.FC86_GL000696"/>
<reference evidence="21 22" key="1">
    <citation type="journal article" date="2015" name="Genome Announc.">
        <title>Expanding the biotechnology potential of lactobacilli through comparative genomics of 213 strains and associated genera.</title>
        <authorList>
            <person name="Sun Z."/>
            <person name="Harris H.M."/>
            <person name="McCann A."/>
            <person name="Guo C."/>
            <person name="Argimon S."/>
            <person name="Zhang W."/>
            <person name="Yang X."/>
            <person name="Jeffery I.B."/>
            <person name="Cooney J.C."/>
            <person name="Kagawa T.F."/>
            <person name="Liu W."/>
            <person name="Song Y."/>
            <person name="Salvetti E."/>
            <person name="Wrobel A."/>
            <person name="Rasinkangas P."/>
            <person name="Parkhill J."/>
            <person name="Rea M.C."/>
            <person name="O'Sullivan O."/>
            <person name="Ritari J."/>
            <person name="Douillard F.P."/>
            <person name="Paul Ross R."/>
            <person name="Yang R."/>
            <person name="Briner A.E."/>
            <person name="Felis G.E."/>
            <person name="de Vos W.M."/>
            <person name="Barrangou R."/>
            <person name="Klaenhammer T.R."/>
            <person name="Caufield P.W."/>
            <person name="Cui Y."/>
            <person name="Zhang H."/>
            <person name="O'Toole P.W."/>
        </authorList>
    </citation>
    <scope>NUCLEOTIDE SEQUENCE [LARGE SCALE GENOMIC DNA]</scope>
    <source>
        <strain evidence="21 22">DSM 23037</strain>
    </source>
</reference>
<evidence type="ECO:0000256" key="8">
    <source>
        <dbReference type="ARBA" id="ARBA00022598"/>
    </source>
</evidence>
<keyword evidence="17 18" id="KW-0131">Cell cycle</keyword>
<dbReference type="GO" id="GO:0009252">
    <property type="term" value="P:peptidoglycan biosynthetic process"/>
    <property type="evidence" value="ECO:0007669"/>
    <property type="project" value="UniProtKB-UniRule"/>
</dbReference>
<dbReference type="HAMAP" id="MF_00639">
    <property type="entry name" value="MurD"/>
    <property type="match status" value="1"/>
</dbReference>
<evidence type="ECO:0000256" key="3">
    <source>
        <dbReference type="ARBA" id="ARBA00004752"/>
    </source>
</evidence>
<keyword evidence="7 17" id="KW-0963">Cytoplasm</keyword>
<keyword evidence="9 17" id="KW-0547">Nucleotide-binding</keyword>
<evidence type="ECO:0000256" key="16">
    <source>
        <dbReference type="ARBA" id="ARBA00047632"/>
    </source>
</evidence>
<dbReference type="Gene3D" id="3.90.190.20">
    <property type="entry name" value="Mur ligase, C-terminal domain"/>
    <property type="match status" value="1"/>
</dbReference>
<dbReference type="GO" id="GO:0005524">
    <property type="term" value="F:ATP binding"/>
    <property type="evidence" value="ECO:0007669"/>
    <property type="project" value="UniProtKB-UniRule"/>
</dbReference>
<evidence type="ECO:0000256" key="2">
    <source>
        <dbReference type="ARBA" id="ARBA00004496"/>
    </source>
</evidence>
<dbReference type="AlphaFoldDB" id="A0A0R2DIV7"/>
<dbReference type="GO" id="GO:0005737">
    <property type="term" value="C:cytoplasm"/>
    <property type="evidence" value="ECO:0007669"/>
    <property type="project" value="UniProtKB-SubCell"/>
</dbReference>
<dbReference type="UniPathway" id="UPA00219"/>
<dbReference type="SUPFAM" id="SSF53623">
    <property type="entry name" value="MurD-like peptide ligases, catalytic domain"/>
    <property type="match status" value="1"/>
</dbReference>
<evidence type="ECO:0000256" key="11">
    <source>
        <dbReference type="ARBA" id="ARBA00022960"/>
    </source>
</evidence>
<accession>A0A0R2DIV7</accession>
<evidence type="ECO:0000256" key="13">
    <source>
        <dbReference type="ARBA" id="ARBA00023316"/>
    </source>
</evidence>
<dbReference type="InterPro" id="IPR005762">
    <property type="entry name" value="MurD"/>
</dbReference>
<evidence type="ECO:0000256" key="6">
    <source>
        <dbReference type="ARBA" id="ARBA00015655"/>
    </source>
</evidence>
<dbReference type="SUPFAM" id="SSF51984">
    <property type="entry name" value="MurCD N-terminal domain"/>
    <property type="match status" value="1"/>
</dbReference>
<evidence type="ECO:0000256" key="17">
    <source>
        <dbReference type="HAMAP-Rule" id="MF_00639"/>
    </source>
</evidence>
<dbReference type="SUPFAM" id="SSF53244">
    <property type="entry name" value="MurD-like peptide ligases, peptide-binding domain"/>
    <property type="match status" value="1"/>
</dbReference>
<protein>
    <recommendedName>
        <fullName evidence="6 17">UDP-N-acetylmuramoylalanine--D-glutamate ligase</fullName>
        <ecNumber evidence="5 17">6.3.2.9</ecNumber>
    </recommendedName>
    <alternativeName>
        <fullName evidence="15 17">D-glutamic acid-adding enzyme</fullName>
    </alternativeName>
    <alternativeName>
        <fullName evidence="14 17">UDP-N-acetylmuramoyl-L-alanyl-D-glutamate synthetase</fullName>
    </alternativeName>
</protein>
<dbReference type="NCBIfam" id="TIGR01087">
    <property type="entry name" value="murD"/>
    <property type="match status" value="1"/>
</dbReference>
<dbReference type="PATRIC" id="fig|1423744.4.peg.716"/>
<dbReference type="Pfam" id="PF02875">
    <property type="entry name" value="Mur_ligase_C"/>
    <property type="match status" value="1"/>
</dbReference>
<dbReference type="PANTHER" id="PTHR43692:SF1">
    <property type="entry name" value="UDP-N-ACETYLMURAMOYLALANINE--D-GLUTAMATE LIGASE"/>
    <property type="match status" value="1"/>
</dbReference>
<evidence type="ECO:0000256" key="1">
    <source>
        <dbReference type="ARBA" id="ARBA00002734"/>
    </source>
</evidence>
<comment type="caution">
    <text evidence="21">The sequence shown here is derived from an EMBL/GenBank/DDBJ whole genome shotgun (WGS) entry which is preliminary data.</text>
</comment>
<comment type="function">
    <text evidence="1 17 18">Cell wall formation. Catalyzes the addition of glutamate to the nucleotide precursor UDP-N-acetylmuramoyl-L-alanine (UMA).</text>
</comment>
<keyword evidence="12 17" id="KW-0573">Peptidoglycan synthesis</keyword>
<dbReference type="EMBL" id="AYZL01000020">
    <property type="protein sequence ID" value="KRN03590.1"/>
    <property type="molecule type" value="Genomic_DNA"/>
</dbReference>